<evidence type="ECO:0000313" key="2">
    <source>
        <dbReference type="Proteomes" id="UP000198559"/>
    </source>
</evidence>
<accession>A0A1H6JTZ6</accession>
<sequence>MVIARLKVILVLARVQQITSKRLLMVSHFTRCRCLSWMFMLTRIFLG</sequence>
<protein>
    <submittedName>
        <fullName evidence="1">Uncharacterized protein</fullName>
    </submittedName>
</protein>
<dbReference type="Proteomes" id="UP000198559">
    <property type="component" value="Unassembled WGS sequence"/>
</dbReference>
<name>A0A1H6JTZ6_9GAMM</name>
<reference evidence="2" key="1">
    <citation type="submission" date="2016-06" db="EMBL/GenBank/DDBJ databases">
        <authorList>
            <person name="Petersen J."/>
            <person name="Sayavedra L."/>
        </authorList>
    </citation>
    <scope>NUCLEOTIDE SEQUENCE [LARGE SCALE GENOMIC DNA]</scope>
    <source>
        <strain evidence="2">BazSymB</strain>
    </source>
</reference>
<dbReference type="AlphaFoldDB" id="A0A1H6JTZ6"/>
<dbReference type="EMBL" id="CVUD02000055">
    <property type="protein sequence ID" value="SEH63405.1"/>
    <property type="molecule type" value="Genomic_DNA"/>
</dbReference>
<gene>
    <name evidence="1" type="ORF">BAZSYMB_GCONTIG00864_0</name>
</gene>
<evidence type="ECO:0000313" key="1">
    <source>
        <dbReference type="EMBL" id="SEH63405.1"/>
    </source>
</evidence>
<organism evidence="1 2">
    <name type="scientific">Bathymodiolus azoricus thioautotrophic gill symbiont</name>
    <dbReference type="NCBI Taxonomy" id="235205"/>
    <lineage>
        <taxon>Bacteria</taxon>
        <taxon>Pseudomonadati</taxon>
        <taxon>Pseudomonadota</taxon>
        <taxon>Gammaproteobacteria</taxon>
        <taxon>sulfur-oxidizing symbionts</taxon>
    </lineage>
</organism>
<proteinExistence type="predicted"/>